<evidence type="ECO:0000313" key="3">
    <source>
        <dbReference type="Proteomes" id="UP000002872"/>
    </source>
</evidence>
<keyword evidence="3" id="KW-1185">Reference proteome</keyword>
<gene>
    <name evidence="2" type="ORF">NEQG_01340</name>
</gene>
<dbReference type="STRING" id="935791.I3EHF3"/>
<dbReference type="VEuPathDB" id="MicrosporidiaDB:NEQG_01340"/>
<dbReference type="Proteomes" id="UP000002872">
    <property type="component" value="Unassembled WGS sequence"/>
</dbReference>
<feature type="region of interest" description="Disordered" evidence="1">
    <location>
        <begin position="222"/>
        <end position="249"/>
    </location>
</feature>
<proteinExistence type="predicted"/>
<protein>
    <submittedName>
        <fullName evidence="2">Uncharacterized protein</fullName>
    </submittedName>
</protein>
<feature type="compositionally biased region" description="Low complexity" evidence="1">
    <location>
        <begin position="222"/>
        <end position="246"/>
    </location>
</feature>
<sequence length="276" mass="31438">MLKARIKIFGQTDKKSEISRFIYVSQGNVNCIRDVKEEIESIFFRTLNIKQHIISITDSDGYIFSEWLPLDKVISDKVNVYICDKACNKCKNGVIEEYTYETEEEIEEKPRTLEIKIDIPEKKQEQKKKLIIPPKRTILPPISGKKKIKSLEAVNIQPNITDKKVYSEKESTIKIDKEKYISISENMPYNTIANKSGSLNNSIKTSSDTNSALLETGDELYTDTTSSTNTSNANYTSADESASESSTGRKYILKKAMKVQPIRKIQAPPSRYGKRK</sequence>
<dbReference type="OMA" id="NTKENEC"/>
<reference evidence="2" key="1">
    <citation type="submission" date="2011-01" db="EMBL/GenBank/DDBJ databases">
        <title>The Genome Sequence of Nematocida parisii strain ERTm3.</title>
        <authorList>
            <consortium name="The Broad Institute Genome Sequencing Platform"/>
            <consortium name="The Broad Institute Genome Sequencing Center for Infectious Disease"/>
            <person name="Cuomo C."/>
            <person name="Troemel E."/>
            <person name="Young S.K."/>
            <person name="Zeng Q."/>
            <person name="Gargeya S."/>
            <person name="Fitzgerald M."/>
            <person name="Haas B."/>
            <person name="Abouelleil A."/>
            <person name="Alvarado L."/>
            <person name="Arachchi H.M."/>
            <person name="Berlin A."/>
            <person name="Chapman S.B."/>
            <person name="Gearin G."/>
            <person name="Goldberg J."/>
            <person name="Griggs A."/>
            <person name="Gujja S."/>
            <person name="Hansen M."/>
            <person name="Heiman D."/>
            <person name="Howarth C."/>
            <person name="Larimer J."/>
            <person name="Lui A."/>
            <person name="MacDonald P.J.P."/>
            <person name="McCowen C."/>
            <person name="Montmayeur A."/>
            <person name="Murphy C."/>
            <person name="Neiman D."/>
            <person name="Pearson M."/>
            <person name="Priest M."/>
            <person name="Roberts A."/>
            <person name="Saif S."/>
            <person name="Shea T."/>
            <person name="Sisk P."/>
            <person name="Stolte C."/>
            <person name="Sykes S."/>
            <person name="Wortman J."/>
            <person name="Nusbaum C."/>
            <person name="Birren B."/>
        </authorList>
    </citation>
    <scope>NUCLEOTIDE SEQUENCE</scope>
    <source>
        <strain evidence="2">ERTm3</strain>
    </source>
</reference>
<evidence type="ECO:0000256" key="1">
    <source>
        <dbReference type="SAM" id="MobiDB-lite"/>
    </source>
</evidence>
<name>I3EHF3_NEMP3</name>
<dbReference type="HOGENOM" id="CLU_1008630_0_0_1"/>
<evidence type="ECO:0000313" key="2">
    <source>
        <dbReference type="EMBL" id="EIJ88650.1"/>
    </source>
</evidence>
<dbReference type="OrthoDB" id="2190960at2759"/>
<dbReference type="InParanoid" id="I3EHF3"/>
<dbReference type="AlphaFoldDB" id="I3EHF3"/>
<accession>I3EHF3</accession>
<dbReference type="EMBL" id="GL870878">
    <property type="protein sequence ID" value="EIJ88650.1"/>
    <property type="molecule type" value="Genomic_DNA"/>
</dbReference>
<organism evidence="2 3">
    <name type="scientific">Nematocida parisii (strain ERTm3)</name>
    <name type="common">Nematode killer fungus</name>
    <dbReference type="NCBI Taxonomy" id="935791"/>
    <lineage>
        <taxon>Eukaryota</taxon>
        <taxon>Fungi</taxon>
        <taxon>Fungi incertae sedis</taxon>
        <taxon>Microsporidia</taxon>
        <taxon>Nematocida</taxon>
    </lineage>
</organism>